<evidence type="ECO:0000313" key="1">
    <source>
        <dbReference type="EMBL" id="QJA91837.1"/>
    </source>
</evidence>
<organism evidence="1">
    <name type="scientific">viral metagenome</name>
    <dbReference type="NCBI Taxonomy" id="1070528"/>
    <lineage>
        <taxon>unclassified sequences</taxon>
        <taxon>metagenomes</taxon>
        <taxon>organismal metagenomes</taxon>
    </lineage>
</organism>
<name>A0A6M3L9U4_9ZZZZ</name>
<dbReference type="AlphaFoldDB" id="A0A6M3L9U4"/>
<accession>A0A6M3L9U4</accession>
<keyword evidence="1" id="KW-0255">Endonuclease</keyword>
<proteinExistence type="predicted"/>
<reference evidence="1" key="1">
    <citation type="submission" date="2020-03" db="EMBL/GenBank/DDBJ databases">
        <title>The deep terrestrial virosphere.</title>
        <authorList>
            <person name="Holmfeldt K."/>
            <person name="Nilsson E."/>
            <person name="Simone D."/>
            <person name="Lopez-Fernandez M."/>
            <person name="Wu X."/>
            <person name="de Brujin I."/>
            <person name="Lundin D."/>
            <person name="Andersson A."/>
            <person name="Bertilsson S."/>
            <person name="Dopson M."/>
        </authorList>
    </citation>
    <scope>NUCLEOTIDE SEQUENCE</scope>
    <source>
        <strain evidence="1">MM415B03246</strain>
    </source>
</reference>
<keyword evidence="1" id="KW-0378">Hydrolase</keyword>
<dbReference type="EMBL" id="MT143017">
    <property type="protein sequence ID" value="QJA91837.1"/>
    <property type="molecule type" value="Genomic_DNA"/>
</dbReference>
<sequence length="225" mass="27015">MPSCTSCKEEKHDSQFYIDKRRRNGLSSLCRRCHGVAQKKWYMKNEEKQKEYSKLWEEAHKEERKERNRIKYLSNSEYILERNRLWRKNNPEKIRELSKIASRKSRGIPKGRLNCSMSANLRIALKGNKAGRHWEDLVKFTVDQLKRHLERRFTNGMTWENYGTYWEIDHKVPISVFNFERPEDIDFRLCWSLKNLHPLEKTKNRRKSAKIEDQFQPSLALGIGG</sequence>
<gene>
    <name evidence="1" type="ORF">MM415B03246_0010</name>
</gene>
<protein>
    <submittedName>
        <fullName evidence="1">Putative HNH endonuclease</fullName>
    </submittedName>
</protein>
<dbReference type="GO" id="GO:0004519">
    <property type="term" value="F:endonuclease activity"/>
    <property type="evidence" value="ECO:0007669"/>
    <property type="project" value="UniProtKB-KW"/>
</dbReference>
<keyword evidence="1" id="KW-0540">Nuclease</keyword>